<proteinExistence type="predicted"/>
<reference evidence="1" key="1">
    <citation type="journal article" date="2015" name="Nature">
        <title>Complex archaea that bridge the gap between prokaryotes and eukaryotes.</title>
        <authorList>
            <person name="Spang A."/>
            <person name="Saw J.H."/>
            <person name="Jorgensen S.L."/>
            <person name="Zaremba-Niedzwiedzka K."/>
            <person name="Martijn J."/>
            <person name="Lind A.E."/>
            <person name="van Eijk R."/>
            <person name="Schleper C."/>
            <person name="Guy L."/>
            <person name="Ettema T.J."/>
        </authorList>
    </citation>
    <scope>NUCLEOTIDE SEQUENCE</scope>
</reference>
<comment type="caution">
    <text evidence="1">The sequence shown here is derived from an EMBL/GenBank/DDBJ whole genome shotgun (WGS) entry which is preliminary data.</text>
</comment>
<gene>
    <name evidence="1" type="ORF">LCGC14_2196300</name>
</gene>
<name>A0A0F9DI27_9ZZZZ</name>
<organism evidence="1">
    <name type="scientific">marine sediment metagenome</name>
    <dbReference type="NCBI Taxonomy" id="412755"/>
    <lineage>
        <taxon>unclassified sequences</taxon>
        <taxon>metagenomes</taxon>
        <taxon>ecological metagenomes</taxon>
    </lineage>
</organism>
<dbReference type="AlphaFoldDB" id="A0A0F9DI27"/>
<sequence>MSEICDACRKIAMYTVTIGDRDGLSMVVCEECTKKAWDEVKFKNWMIEVDDKVMDEAGVSVNDLPSCTFRPWFDEKLSPEEVAEMALGAAKWPGYDSDVGAR</sequence>
<accession>A0A0F9DI27</accession>
<dbReference type="EMBL" id="LAZR01028850">
    <property type="protein sequence ID" value="KKL61338.1"/>
    <property type="molecule type" value="Genomic_DNA"/>
</dbReference>
<protein>
    <submittedName>
        <fullName evidence="1">Uncharacterized protein</fullName>
    </submittedName>
</protein>
<evidence type="ECO:0000313" key="1">
    <source>
        <dbReference type="EMBL" id="KKL61338.1"/>
    </source>
</evidence>